<comment type="similarity">
    <text evidence="4">Belongs to the methyl-accepting chemotaxis (MCP) protein family.</text>
</comment>
<evidence type="ECO:0000256" key="6">
    <source>
        <dbReference type="SAM" id="Phobius"/>
    </source>
</evidence>
<sequence>MRDEVRRYYAEVDQAFSRCAPIIAAAATTTDAAAIQRIGARMIDECKPGLVTSLDHLVDLSESLKANKTRRSTTASDETNTASVLTLVITLVGLLLGVGVMVVIVRVGITSPLARLGESMLALAQGKENVAVPGVGRKDEIGAMARTVQVFKENLDRVHALEKEQKEARARAESERKRVLAEMARSFERSVMGLVTGVSSQAGTMEDTSKTMAAGVDAVSGQIATVATAAQQATANVETVAAAAEELSSSIAEISRQVTASARISTTAAEETSRTNAMVEGLAQSADKIGEVVRLITDIASQTNLLALNATIEAARAGEAGKGFAVVAGEVKSLANQTARATDEIASQVTAVQDATRQAVDAIRTIGQVIEQVREIASGIASAVEEQGAATQEIARNVQEAARGTQEVSANMSGVKASVDEARTGWGAMLSGSARLASDAHTLRAEVSRFLKELA</sequence>
<dbReference type="InterPro" id="IPR000727">
    <property type="entry name" value="T_SNARE_dom"/>
</dbReference>
<dbReference type="CDD" id="cd06225">
    <property type="entry name" value="HAMP"/>
    <property type="match status" value="1"/>
</dbReference>
<dbReference type="SUPFAM" id="SSF58104">
    <property type="entry name" value="Methyl-accepting chemotaxis protein (MCP) signaling domain"/>
    <property type="match status" value="1"/>
</dbReference>
<dbReference type="PANTHER" id="PTHR32089:SF112">
    <property type="entry name" value="LYSOZYME-LIKE PROTEIN-RELATED"/>
    <property type="match status" value="1"/>
</dbReference>
<name>A0A512H8Z5_9PROT</name>
<proteinExistence type="inferred from homology"/>
<evidence type="ECO:0000313" key="11">
    <source>
        <dbReference type="Proteomes" id="UP000321567"/>
    </source>
</evidence>
<feature type="domain" description="T-SNARE coiled-coil homology" evidence="8">
    <location>
        <begin position="353"/>
        <end position="415"/>
    </location>
</feature>
<dbReference type="Gene3D" id="6.10.340.10">
    <property type="match status" value="1"/>
</dbReference>
<evidence type="ECO:0000256" key="4">
    <source>
        <dbReference type="ARBA" id="ARBA00029447"/>
    </source>
</evidence>
<dbReference type="Gene3D" id="1.10.287.950">
    <property type="entry name" value="Methyl-accepting chemotaxis protein"/>
    <property type="match status" value="1"/>
</dbReference>
<dbReference type="PROSITE" id="PS50192">
    <property type="entry name" value="T_SNARE"/>
    <property type="match status" value="1"/>
</dbReference>
<keyword evidence="3 5" id="KW-0807">Transducer</keyword>
<comment type="caution">
    <text evidence="10">The sequence shown here is derived from an EMBL/GenBank/DDBJ whole genome shotgun (WGS) entry which is preliminary data.</text>
</comment>
<evidence type="ECO:0000256" key="3">
    <source>
        <dbReference type="ARBA" id="ARBA00023224"/>
    </source>
</evidence>
<keyword evidence="2" id="KW-1003">Cell membrane</keyword>
<keyword evidence="6" id="KW-0472">Membrane</keyword>
<dbReference type="Pfam" id="PF00015">
    <property type="entry name" value="MCPsignal"/>
    <property type="match status" value="1"/>
</dbReference>
<comment type="subcellular location">
    <subcellularLocation>
        <location evidence="1">Cell inner membrane</location>
        <topology evidence="1">Multi-pass membrane protein</topology>
    </subcellularLocation>
</comment>
<feature type="domain" description="HAMP" evidence="9">
    <location>
        <begin position="107"/>
        <end position="160"/>
    </location>
</feature>
<evidence type="ECO:0000256" key="1">
    <source>
        <dbReference type="ARBA" id="ARBA00004429"/>
    </source>
</evidence>
<dbReference type="GO" id="GO:0005886">
    <property type="term" value="C:plasma membrane"/>
    <property type="evidence" value="ECO:0007669"/>
    <property type="project" value="UniProtKB-SubCell"/>
</dbReference>
<reference evidence="10 11" key="1">
    <citation type="submission" date="2019-07" db="EMBL/GenBank/DDBJ databases">
        <title>Whole genome shotgun sequence of Rhodospirillum oryzae NBRC 107573.</title>
        <authorList>
            <person name="Hosoyama A."/>
            <person name="Uohara A."/>
            <person name="Ohji S."/>
            <person name="Ichikawa N."/>
        </authorList>
    </citation>
    <scope>NUCLEOTIDE SEQUENCE [LARGE SCALE GENOMIC DNA]</scope>
    <source>
        <strain evidence="10 11">NBRC 107573</strain>
    </source>
</reference>
<dbReference type="SMART" id="SM00283">
    <property type="entry name" value="MA"/>
    <property type="match status" value="1"/>
</dbReference>
<protein>
    <recommendedName>
        <fullName evidence="12">Methyl-accepting chemotaxis protein</fullName>
    </recommendedName>
</protein>
<dbReference type="PROSITE" id="PS50111">
    <property type="entry name" value="CHEMOTAXIS_TRANSDUC_2"/>
    <property type="match status" value="1"/>
</dbReference>
<keyword evidence="6" id="KW-1133">Transmembrane helix</keyword>
<evidence type="ECO:0000259" key="9">
    <source>
        <dbReference type="PROSITE" id="PS50885"/>
    </source>
</evidence>
<dbReference type="AlphaFoldDB" id="A0A512H8Z5"/>
<organism evidence="10 11">
    <name type="scientific">Pararhodospirillum oryzae</name>
    <dbReference type="NCBI Taxonomy" id="478448"/>
    <lineage>
        <taxon>Bacteria</taxon>
        <taxon>Pseudomonadati</taxon>
        <taxon>Pseudomonadota</taxon>
        <taxon>Alphaproteobacteria</taxon>
        <taxon>Rhodospirillales</taxon>
        <taxon>Rhodospirillaceae</taxon>
        <taxon>Pararhodospirillum</taxon>
    </lineage>
</organism>
<keyword evidence="2" id="KW-0997">Cell inner membrane</keyword>
<dbReference type="SMART" id="SM00304">
    <property type="entry name" value="HAMP"/>
    <property type="match status" value="1"/>
</dbReference>
<dbReference type="Proteomes" id="UP000321567">
    <property type="component" value="Unassembled WGS sequence"/>
</dbReference>
<dbReference type="EMBL" id="BJZO01000053">
    <property type="protein sequence ID" value="GEO81925.1"/>
    <property type="molecule type" value="Genomic_DNA"/>
</dbReference>
<dbReference type="PROSITE" id="PS50885">
    <property type="entry name" value="HAMP"/>
    <property type="match status" value="1"/>
</dbReference>
<feature type="domain" description="Methyl-accepting transducer" evidence="7">
    <location>
        <begin position="201"/>
        <end position="423"/>
    </location>
</feature>
<dbReference type="InterPro" id="IPR004089">
    <property type="entry name" value="MCPsignal_dom"/>
</dbReference>
<keyword evidence="11" id="KW-1185">Reference proteome</keyword>
<gene>
    <name evidence="10" type="ORF">ROR02_20560</name>
</gene>
<dbReference type="PANTHER" id="PTHR32089">
    <property type="entry name" value="METHYL-ACCEPTING CHEMOTAXIS PROTEIN MCPB"/>
    <property type="match status" value="1"/>
</dbReference>
<evidence type="ECO:0000259" key="7">
    <source>
        <dbReference type="PROSITE" id="PS50111"/>
    </source>
</evidence>
<evidence type="ECO:0008006" key="12">
    <source>
        <dbReference type="Google" id="ProtNLM"/>
    </source>
</evidence>
<feature type="transmembrane region" description="Helical" evidence="6">
    <location>
        <begin position="84"/>
        <end position="105"/>
    </location>
</feature>
<keyword evidence="6" id="KW-0812">Transmembrane</keyword>
<evidence type="ECO:0000256" key="5">
    <source>
        <dbReference type="PROSITE-ProRule" id="PRU00284"/>
    </source>
</evidence>
<evidence type="ECO:0000313" key="10">
    <source>
        <dbReference type="EMBL" id="GEO81925.1"/>
    </source>
</evidence>
<accession>A0A512H8Z5</accession>
<evidence type="ECO:0000256" key="2">
    <source>
        <dbReference type="ARBA" id="ARBA00022519"/>
    </source>
</evidence>
<dbReference type="Pfam" id="PF00672">
    <property type="entry name" value="HAMP"/>
    <property type="match status" value="1"/>
</dbReference>
<dbReference type="InterPro" id="IPR003660">
    <property type="entry name" value="HAMP_dom"/>
</dbReference>
<dbReference type="GO" id="GO:0007165">
    <property type="term" value="P:signal transduction"/>
    <property type="evidence" value="ECO:0007669"/>
    <property type="project" value="UniProtKB-KW"/>
</dbReference>
<evidence type="ECO:0000259" key="8">
    <source>
        <dbReference type="PROSITE" id="PS50192"/>
    </source>
</evidence>